<reference evidence="2" key="1">
    <citation type="journal article" date="2017" name="Nat. Ecol. Evol.">
        <title>Genome expansion and lineage-specific genetic innovations in the forest pathogenic fungi Armillaria.</title>
        <authorList>
            <person name="Sipos G."/>
            <person name="Prasanna A.N."/>
            <person name="Walter M.C."/>
            <person name="O'Connor E."/>
            <person name="Balint B."/>
            <person name="Krizsan K."/>
            <person name="Kiss B."/>
            <person name="Hess J."/>
            <person name="Varga T."/>
            <person name="Slot J."/>
            <person name="Riley R."/>
            <person name="Boka B."/>
            <person name="Rigling D."/>
            <person name="Barry K."/>
            <person name="Lee J."/>
            <person name="Mihaltcheva S."/>
            <person name="LaButti K."/>
            <person name="Lipzen A."/>
            <person name="Waldron R."/>
            <person name="Moloney N.M."/>
            <person name="Sperisen C."/>
            <person name="Kredics L."/>
            <person name="Vagvoelgyi C."/>
            <person name="Patrignani A."/>
            <person name="Fitzpatrick D."/>
            <person name="Nagy I."/>
            <person name="Doyle S."/>
            <person name="Anderson J.B."/>
            <person name="Grigoriev I.V."/>
            <person name="Gueldener U."/>
            <person name="Muensterkoetter M."/>
            <person name="Nagy L.G."/>
        </authorList>
    </citation>
    <scope>NUCLEOTIDE SEQUENCE [LARGE SCALE GENOMIC DNA]</scope>
    <source>
        <strain evidence="2">Ar21-2</strain>
    </source>
</reference>
<proteinExistence type="predicted"/>
<protein>
    <submittedName>
        <fullName evidence="1">Uncharacterized protein</fullName>
    </submittedName>
</protein>
<dbReference type="Proteomes" id="UP000217790">
    <property type="component" value="Unassembled WGS sequence"/>
</dbReference>
<dbReference type="InParanoid" id="A0A2H3E9T2"/>
<dbReference type="EMBL" id="KZ293647">
    <property type="protein sequence ID" value="PBK99928.1"/>
    <property type="molecule type" value="Genomic_DNA"/>
</dbReference>
<name>A0A2H3E9T2_ARMGA</name>
<evidence type="ECO:0000313" key="1">
    <source>
        <dbReference type="EMBL" id="PBK99928.1"/>
    </source>
</evidence>
<accession>A0A2H3E9T2</accession>
<evidence type="ECO:0000313" key="2">
    <source>
        <dbReference type="Proteomes" id="UP000217790"/>
    </source>
</evidence>
<keyword evidence="2" id="KW-1185">Reference proteome</keyword>
<organism evidence="1 2">
    <name type="scientific">Armillaria gallica</name>
    <name type="common">Bulbous honey fungus</name>
    <name type="synonym">Armillaria bulbosa</name>
    <dbReference type="NCBI Taxonomy" id="47427"/>
    <lineage>
        <taxon>Eukaryota</taxon>
        <taxon>Fungi</taxon>
        <taxon>Dikarya</taxon>
        <taxon>Basidiomycota</taxon>
        <taxon>Agaricomycotina</taxon>
        <taxon>Agaricomycetes</taxon>
        <taxon>Agaricomycetidae</taxon>
        <taxon>Agaricales</taxon>
        <taxon>Marasmiineae</taxon>
        <taxon>Physalacriaceae</taxon>
        <taxon>Armillaria</taxon>
    </lineage>
</organism>
<dbReference type="AlphaFoldDB" id="A0A2H3E9T2"/>
<sequence length="180" mass="20107">MSALMNPKVFFTPCQAGSVITRIYVDGNSSLQANPSAPGSLHQAPYAAKDHQNPCKVDRSTFVFGTQIRKRPLGKSMAILVRSCVYRLFVRLISLSFRDRTPTWEVQSSCTRSVLQTGPAVWNELFHCSSYCRLPSEPCDWVLVRDSELLTWMEDLISAGSSLQSFPSPTVGLRTLTQFI</sequence>
<gene>
    <name evidence="1" type="ORF">ARMGADRAFT_523890</name>
</gene>